<feature type="compositionally biased region" description="Pro residues" evidence="1">
    <location>
        <begin position="96"/>
        <end position="106"/>
    </location>
</feature>
<evidence type="ECO:0000256" key="1">
    <source>
        <dbReference type="SAM" id="MobiDB-lite"/>
    </source>
</evidence>
<name>A0ABD0QQN5_CIRMR</name>
<accession>A0ABD0QQN5</accession>
<feature type="compositionally biased region" description="Low complexity" evidence="1">
    <location>
        <begin position="72"/>
        <end position="81"/>
    </location>
</feature>
<feature type="compositionally biased region" description="Low complexity" evidence="1">
    <location>
        <begin position="38"/>
        <end position="48"/>
    </location>
</feature>
<organism evidence="2 3">
    <name type="scientific">Cirrhinus mrigala</name>
    <name type="common">Mrigala</name>
    <dbReference type="NCBI Taxonomy" id="683832"/>
    <lineage>
        <taxon>Eukaryota</taxon>
        <taxon>Metazoa</taxon>
        <taxon>Chordata</taxon>
        <taxon>Craniata</taxon>
        <taxon>Vertebrata</taxon>
        <taxon>Euteleostomi</taxon>
        <taxon>Actinopterygii</taxon>
        <taxon>Neopterygii</taxon>
        <taxon>Teleostei</taxon>
        <taxon>Ostariophysi</taxon>
        <taxon>Cypriniformes</taxon>
        <taxon>Cyprinidae</taxon>
        <taxon>Labeoninae</taxon>
        <taxon>Labeonini</taxon>
        <taxon>Cirrhinus</taxon>
    </lineage>
</organism>
<evidence type="ECO:0000313" key="3">
    <source>
        <dbReference type="Proteomes" id="UP001529510"/>
    </source>
</evidence>
<feature type="region of interest" description="Disordered" evidence="1">
    <location>
        <begin position="72"/>
        <end position="106"/>
    </location>
</feature>
<keyword evidence="3" id="KW-1185">Reference proteome</keyword>
<reference evidence="2 3" key="1">
    <citation type="submission" date="2024-05" db="EMBL/GenBank/DDBJ databases">
        <title>Genome sequencing and assembly of Indian major carp, Cirrhinus mrigala (Hamilton, 1822).</title>
        <authorList>
            <person name="Mohindra V."/>
            <person name="Chowdhury L.M."/>
            <person name="Lal K."/>
            <person name="Jena J.K."/>
        </authorList>
    </citation>
    <scope>NUCLEOTIDE SEQUENCE [LARGE SCALE GENOMIC DNA]</scope>
    <source>
        <strain evidence="2">CM1030</strain>
        <tissue evidence="2">Blood</tissue>
    </source>
</reference>
<comment type="caution">
    <text evidence="2">The sequence shown here is derived from an EMBL/GenBank/DDBJ whole genome shotgun (WGS) entry which is preliminary data.</text>
</comment>
<feature type="non-terminal residue" evidence="2">
    <location>
        <position position="1"/>
    </location>
</feature>
<dbReference type="Proteomes" id="UP001529510">
    <property type="component" value="Unassembled WGS sequence"/>
</dbReference>
<proteinExistence type="predicted"/>
<evidence type="ECO:0000313" key="2">
    <source>
        <dbReference type="EMBL" id="KAL0188528.1"/>
    </source>
</evidence>
<dbReference type="AlphaFoldDB" id="A0ABD0QQN5"/>
<feature type="region of interest" description="Disordered" evidence="1">
    <location>
        <begin position="1"/>
        <end position="48"/>
    </location>
</feature>
<protein>
    <submittedName>
        <fullName evidence="2">Uncharacterized protein</fullName>
    </submittedName>
</protein>
<sequence>APVSTSSPKRDSVPKSYQERVSVPKGSIESPEAHKCPPSRQLLPPPLLSSGSPCAHLQPTICAVSWLEDPLSLPPSSESRNPPQPVDPNPLTIAPSSPPWPGSPLVPPGSLVPPALPWFDVDHSAPRDSAPLAAPYSSVPLAPSGPVRLLHPFGSSLVLCRSVSTTACWIHASVAGAISSTSALRILLVTLAHRLSVYTSGLLCHLLRRYWSTTWSHQPFLLHGSSLRQFHCGVSSWPWPGSHPLFLRREDTPSGRWVICQEYGPVLCFAPVSVPACP</sequence>
<dbReference type="EMBL" id="JAMKFB020000007">
    <property type="protein sequence ID" value="KAL0188528.1"/>
    <property type="molecule type" value="Genomic_DNA"/>
</dbReference>
<gene>
    <name evidence="2" type="ORF">M9458_015627</name>
</gene>